<feature type="transmembrane region" description="Helical" evidence="5">
    <location>
        <begin position="158"/>
        <end position="183"/>
    </location>
</feature>
<evidence type="ECO:0000256" key="5">
    <source>
        <dbReference type="SAM" id="Phobius"/>
    </source>
</evidence>
<keyword evidence="3 5" id="KW-1133">Transmembrane helix</keyword>
<feature type="transmembrane region" description="Helical" evidence="5">
    <location>
        <begin position="100"/>
        <end position="118"/>
    </location>
</feature>
<dbReference type="SUPFAM" id="SSF103473">
    <property type="entry name" value="MFS general substrate transporter"/>
    <property type="match status" value="2"/>
</dbReference>
<evidence type="ECO:0000313" key="6">
    <source>
        <dbReference type="EMBL" id="KAF2667416.1"/>
    </source>
</evidence>
<keyword evidence="4 5" id="KW-0472">Membrane</keyword>
<accession>A0A6A6U6Z2</accession>
<feature type="transmembrane region" description="Helical" evidence="5">
    <location>
        <begin position="422"/>
        <end position="440"/>
    </location>
</feature>
<evidence type="ECO:0000256" key="1">
    <source>
        <dbReference type="ARBA" id="ARBA00004141"/>
    </source>
</evidence>
<feature type="transmembrane region" description="Helical" evidence="5">
    <location>
        <begin position="446"/>
        <end position="464"/>
    </location>
</feature>
<comment type="subcellular location">
    <subcellularLocation>
        <location evidence="1">Membrane</location>
        <topology evidence="1">Multi-pass membrane protein</topology>
    </subcellularLocation>
</comment>
<dbReference type="InterPro" id="IPR036259">
    <property type="entry name" value="MFS_trans_sf"/>
</dbReference>
<organism evidence="6 7">
    <name type="scientific">Microthyrium microscopicum</name>
    <dbReference type="NCBI Taxonomy" id="703497"/>
    <lineage>
        <taxon>Eukaryota</taxon>
        <taxon>Fungi</taxon>
        <taxon>Dikarya</taxon>
        <taxon>Ascomycota</taxon>
        <taxon>Pezizomycotina</taxon>
        <taxon>Dothideomycetes</taxon>
        <taxon>Dothideomycetes incertae sedis</taxon>
        <taxon>Microthyriales</taxon>
        <taxon>Microthyriaceae</taxon>
        <taxon>Microthyrium</taxon>
    </lineage>
</organism>
<reference evidence="6" key="1">
    <citation type="journal article" date="2020" name="Stud. Mycol.">
        <title>101 Dothideomycetes genomes: a test case for predicting lifestyles and emergence of pathogens.</title>
        <authorList>
            <person name="Haridas S."/>
            <person name="Albert R."/>
            <person name="Binder M."/>
            <person name="Bloem J."/>
            <person name="Labutti K."/>
            <person name="Salamov A."/>
            <person name="Andreopoulos B."/>
            <person name="Baker S."/>
            <person name="Barry K."/>
            <person name="Bills G."/>
            <person name="Bluhm B."/>
            <person name="Cannon C."/>
            <person name="Castanera R."/>
            <person name="Culley D."/>
            <person name="Daum C."/>
            <person name="Ezra D."/>
            <person name="Gonzalez J."/>
            <person name="Henrissat B."/>
            <person name="Kuo A."/>
            <person name="Liang C."/>
            <person name="Lipzen A."/>
            <person name="Lutzoni F."/>
            <person name="Magnuson J."/>
            <person name="Mondo S."/>
            <person name="Nolan M."/>
            <person name="Ohm R."/>
            <person name="Pangilinan J."/>
            <person name="Park H.-J."/>
            <person name="Ramirez L."/>
            <person name="Alfaro M."/>
            <person name="Sun H."/>
            <person name="Tritt A."/>
            <person name="Yoshinaga Y."/>
            <person name="Zwiers L.-H."/>
            <person name="Turgeon B."/>
            <person name="Goodwin S."/>
            <person name="Spatafora J."/>
            <person name="Crous P."/>
            <person name="Grigoriev I."/>
        </authorList>
    </citation>
    <scope>NUCLEOTIDE SEQUENCE</scope>
    <source>
        <strain evidence="6">CBS 115976</strain>
    </source>
</reference>
<evidence type="ECO:0000256" key="2">
    <source>
        <dbReference type="ARBA" id="ARBA00022692"/>
    </source>
</evidence>
<feature type="transmembrane region" description="Helical" evidence="5">
    <location>
        <begin position="130"/>
        <end position="152"/>
    </location>
</feature>
<feature type="transmembrane region" description="Helical" evidence="5">
    <location>
        <begin position="226"/>
        <end position="246"/>
    </location>
</feature>
<proteinExistence type="predicted"/>
<dbReference type="Gene3D" id="1.20.1250.20">
    <property type="entry name" value="MFS general substrate transporter like domains"/>
    <property type="match status" value="1"/>
</dbReference>
<dbReference type="PANTHER" id="PTHR23507:SF13">
    <property type="entry name" value="MFS GENERAL SUBSTRATE TRANSPORTER"/>
    <property type="match status" value="1"/>
</dbReference>
<gene>
    <name evidence="6" type="ORF">BT63DRAFT_389260</name>
</gene>
<keyword evidence="2 5" id="KW-0812">Transmembrane</keyword>
<feature type="transmembrane region" description="Helical" evidence="5">
    <location>
        <begin position="77"/>
        <end position="94"/>
    </location>
</feature>
<dbReference type="InterPro" id="IPR011701">
    <property type="entry name" value="MFS"/>
</dbReference>
<dbReference type="Pfam" id="PF07690">
    <property type="entry name" value="MFS_1"/>
    <property type="match status" value="1"/>
</dbReference>
<dbReference type="OrthoDB" id="5204190at2759"/>
<dbReference type="PANTHER" id="PTHR23507">
    <property type="entry name" value="ZGC:174356"/>
    <property type="match status" value="1"/>
</dbReference>
<evidence type="ECO:0000256" key="4">
    <source>
        <dbReference type="ARBA" id="ARBA00023136"/>
    </source>
</evidence>
<protein>
    <submittedName>
        <fullName evidence="6">MFS general substrate transporter</fullName>
    </submittedName>
</protein>
<feature type="transmembrane region" description="Helical" evidence="5">
    <location>
        <begin position="266"/>
        <end position="287"/>
    </location>
</feature>
<feature type="transmembrane region" description="Helical" evidence="5">
    <location>
        <begin position="33"/>
        <end position="57"/>
    </location>
</feature>
<dbReference type="GO" id="GO:0022857">
    <property type="term" value="F:transmembrane transporter activity"/>
    <property type="evidence" value="ECO:0007669"/>
    <property type="project" value="InterPro"/>
</dbReference>
<keyword evidence="7" id="KW-1185">Reference proteome</keyword>
<dbReference type="Proteomes" id="UP000799302">
    <property type="component" value="Unassembled WGS sequence"/>
</dbReference>
<name>A0A6A6U6Z2_9PEZI</name>
<evidence type="ECO:0000256" key="3">
    <source>
        <dbReference type="ARBA" id="ARBA00022989"/>
    </source>
</evidence>
<sequence length="487" mass="52640">MTCEAYYETHEEPPLDPQHDRCSVDDIEASTSLAVALLSASTTLFGVVNLFVTAWTIKKLGVKNALAIQVFWPAVRLAVQNIGVMVGSSTGILIVQSSQIITIIGGPSGYMLTLNSFVTEVVESKERTGALGKLMGCAMFGTSIGYLAGGLIADRFGIIWPFRVTLSLFLLSTLYAIIFLPTIPASEEASARKSQPSAGISRFFGPLKLLAPQKWILRDGRIQTEYGALILGIGVFAGVLATGYIPVLLQMFSTDVLHFKTRENSYLISLYSCVRGVFLTLVFPRCISYGREWLARRRETQAARDLSGSTTPLIDSDVPELPTEPREFAANQAEEPDEPTKLANKDEQFDFDLLYTKYSLLADGILTGLATFVTQGWQVFVVAALLPFASGTGASAKGTILQMCPAGSRTDALSAITLVEMIARLSTTTLFGIVFAGLAKLGRPELVFACNAAVALLGFGVLLLSRFPPNGSSRWEENEEALDDGNE</sequence>
<dbReference type="AlphaFoldDB" id="A0A6A6U6Z2"/>
<dbReference type="EMBL" id="MU004237">
    <property type="protein sequence ID" value="KAF2667416.1"/>
    <property type="molecule type" value="Genomic_DNA"/>
</dbReference>
<dbReference type="GO" id="GO:0016020">
    <property type="term" value="C:membrane"/>
    <property type="evidence" value="ECO:0007669"/>
    <property type="project" value="UniProtKB-SubCell"/>
</dbReference>
<evidence type="ECO:0000313" key="7">
    <source>
        <dbReference type="Proteomes" id="UP000799302"/>
    </source>
</evidence>